<name>X1TD75_9ZZZZ</name>
<dbReference type="AlphaFoldDB" id="X1TD75"/>
<dbReference type="InterPro" id="IPR053159">
    <property type="entry name" value="Hybrid_Histidine_Kinase"/>
</dbReference>
<feature type="domain" description="Orc1-like AAA ATPase" evidence="1">
    <location>
        <begin position="27"/>
        <end position="91"/>
    </location>
</feature>
<protein>
    <recommendedName>
        <fullName evidence="1">Orc1-like AAA ATPase domain-containing protein</fullName>
    </recommendedName>
</protein>
<dbReference type="EMBL" id="BARW01032748">
    <property type="protein sequence ID" value="GAJ03219.1"/>
    <property type="molecule type" value="Genomic_DNA"/>
</dbReference>
<dbReference type="SUPFAM" id="SSF52540">
    <property type="entry name" value="P-loop containing nucleoside triphosphate hydrolases"/>
    <property type="match status" value="1"/>
</dbReference>
<comment type="caution">
    <text evidence="2">The sequence shown here is derived from an EMBL/GenBank/DDBJ whole genome shotgun (WGS) entry which is preliminary data.</text>
</comment>
<evidence type="ECO:0000313" key="2">
    <source>
        <dbReference type="EMBL" id="GAJ03219.1"/>
    </source>
</evidence>
<dbReference type="PANTHER" id="PTHR43642">
    <property type="entry name" value="HYBRID SIGNAL TRANSDUCTION HISTIDINE KINASE G"/>
    <property type="match status" value="1"/>
</dbReference>
<feature type="non-terminal residue" evidence="2">
    <location>
        <position position="241"/>
    </location>
</feature>
<dbReference type="InterPro" id="IPR041664">
    <property type="entry name" value="AAA_16"/>
</dbReference>
<dbReference type="PANTHER" id="PTHR43642:SF1">
    <property type="entry name" value="HYBRID SIGNAL TRANSDUCTION HISTIDINE KINASE G"/>
    <property type="match status" value="1"/>
</dbReference>
<evidence type="ECO:0000259" key="1">
    <source>
        <dbReference type="Pfam" id="PF13191"/>
    </source>
</evidence>
<sequence>LEAVGENGQVLIEIIPNLELIIGPQPEVLELDGTETKNRFIYLFQRFVKAVATPDHPMVVFLDDLQWIDLASLNLLKTLLANPDIGYLLVIGAYRDNEVDATHTLMLGLNDFDEAGGTINQLTLGNLTRADINQLLSDSTHAPTVQCLPLAQLVLTKTDGNAFFTHQLLHMLEADGLLSFDEDGLCWRWDLAELEQLTVSDNVVDLMVNKIRKLPMATQEILKIAACLGIQFEVAMLNLMS</sequence>
<dbReference type="Pfam" id="PF13191">
    <property type="entry name" value="AAA_16"/>
    <property type="match status" value="1"/>
</dbReference>
<proteinExistence type="predicted"/>
<accession>X1TD75</accession>
<reference evidence="2" key="1">
    <citation type="journal article" date="2014" name="Front. Microbiol.">
        <title>High frequency of phylogenetically diverse reductive dehalogenase-homologous genes in deep subseafloor sedimentary metagenomes.</title>
        <authorList>
            <person name="Kawai M."/>
            <person name="Futagami T."/>
            <person name="Toyoda A."/>
            <person name="Takaki Y."/>
            <person name="Nishi S."/>
            <person name="Hori S."/>
            <person name="Arai W."/>
            <person name="Tsubouchi T."/>
            <person name="Morono Y."/>
            <person name="Uchiyama I."/>
            <person name="Ito T."/>
            <person name="Fujiyama A."/>
            <person name="Inagaki F."/>
            <person name="Takami H."/>
        </authorList>
    </citation>
    <scope>NUCLEOTIDE SEQUENCE</scope>
    <source>
        <strain evidence="2">Expedition CK06-06</strain>
    </source>
</reference>
<organism evidence="2">
    <name type="scientific">marine sediment metagenome</name>
    <dbReference type="NCBI Taxonomy" id="412755"/>
    <lineage>
        <taxon>unclassified sequences</taxon>
        <taxon>metagenomes</taxon>
        <taxon>ecological metagenomes</taxon>
    </lineage>
</organism>
<gene>
    <name evidence="2" type="ORF">S12H4_51756</name>
</gene>
<feature type="non-terminal residue" evidence="2">
    <location>
        <position position="1"/>
    </location>
</feature>
<dbReference type="InterPro" id="IPR027417">
    <property type="entry name" value="P-loop_NTPase"/>
</dbReference>